<comment type="caution">
    <text evidence="2">The sequence shown here is derived from an EMBL/GenBank/DDBJ whole genome shotgun (WGS) entry which is preliminary data.</text>
</comment>
<feature type="domain" description="AB hydrolase-1" evidence="1">
    <location>
        <begin position="37"/>
        <end position="268"/>
    </location>
</feature>
<dbReference type="Gene3D" id="3.40.50.1820">
    <property type="entry name" value="alpha/beta hydrolase"/>
    <property type="match status" value="1"/>
</dbReference>
<keyword evidence="3" id="KW-1185">Reference proteome</keyword>
<evidence type="ECO:0000313" key="2">
    <source>
        <dbReference type="EMBL" id="GGT71346.1"/>
    </source>
</evidence>
<accession>A0A918LYQ9</accession>
<sequence length="284" mass="31293">MSAHSQITTPNLHVEAANGVTYRYRRFGTPNKSNLPLVLLVHYRANLDNWDPHFVDALAAEREVVLVDNAGVSGSTGSTPNSVQEMARDVLAFVDALRLRRYDLLGFSLGGFIAQEIALYRPWQVRRLVLAGTGPQGGVDMHLFIPKVLDIALADDPTPEALLTLFFEQSATSRAAGVEFIERLGLRTAERDEYADLTTRDAQLTAISTWGIPDETRLKRLAGIRIPTLVANGDNDIMVPTRNSYLLAEHIPNAALSIYPDSGHGFLFQYPVEFATEVNTFLGS</sequence>
<organism evidence="2 3">
    <name type="scientific">Streptomyces phaeofaciens</name>
    <dbReference type="NCBI Taxonomy" id="68254"/>
    <lineage>
        <taxon>Bacteria</taxon>
        <taxon>Bacillati</taxon>
        <taxon>Actinomycetota</taxon>
        <taxon>Actinomycetes</taxon>
        <taxon>Kitasatosporales</taxon>
        <taxon>Streptomycetaceae</taxon>
        <taxon>Streptomyces</taxon>
    </lineage>
</organism>
<reference evidence="2" key="1">
    <citation type="journal article" date="2014" name="Int. J. Syst. Evol. Microbiol.">
        <title>Complete genome sequence of Corynebacterium casei LMG S-19264T (=DSM 44701T), isolated from a smear-ripened cheese.</title>
        <authorList>
            <consortium name="US DOE Joint Genome Institute (JGI-PGF)"/>
            <person name="Walter F."/>
            <person name="Albersmeier A."/>
            <person name="Kalinowski J."/>
            <person name="Ruckert C."/>
        </authorList>
    </citation>
    <scope>NUCLEOTIDE SEQUENCE</scope>
    <source>
        <strain evidence="2">JCM 4125</strain>
    </source>
</reference>
<dbReference type="Pfam" id="PF00561">
    <property type="entry name" value="Abhydrolase_1"/>
    <property type="match status" value="1"/>
</dbReference>
<dbReference type="PANTHER" id="PTHR43433">
    <property type="entry name" value="HYDROLASE, ALPHA/BETA FOLD FAMILY PROTEIN"/>
    <property type="match status" value="1"/>
</dbReference>
<dbReference type="GO" id="GO:0016787">
    <property type="term" value="F:hydrolase activity"/>
    <property type="evidence" value="ECO:0007669"/>
    <property type="project" value="UniProtKB-KW"/>
</dbReference>
<dbReference type="AlphaFoldDB" id="A0A918LYQ9"/>
<protein>
    <submittedName>
        <fullName evidence="2">Alpha/beta hydrolase</fullName>
    </submittedName>
</protein>
<dbReference type="PANTHER" id="PTHR43433:SF5">
    <property type="entry name" value="AB HYDROLASE-1 DOMAIN-CONTAINING PROTEIN"/>
    <property type="match status" value="1"/>
</dbReference>
<gene>
    <name evidence="2" type="ORF">GCM10010226_56630</name>
</gene>
<dbReference type="RefSeq" id="WP_189714222.1">
    <property type="nucleotide sequence ID" value="NZ_BMSA01000018.1"/>
</dbReference>
<name>A0A918LYQ9_9ACTN</name>
<evidence type="ECO:0000313" key="3">
    <source>
        <dbReference type="Proteomes" id="UP000646776"/>
    </source>
</evidence>
<evidence type="ECO:0000259" key="1">
    <source>
        <dbReference type="Pfam" id="PF00561"/>
    </source>
</evidence>
<dbReference type="PRINTS" id="PR00111">
    <property type="entry name" value="ABHYDROLASE"/>
</dbReference>
<dbReference type="Proteomes" id="UP000646776">
    <property type="component" value="Unassembled WGS sequence"/>
</dbReference>
<dbReference type="InterPro" id="IPR050471">
    <property type="entry name" value="AB_hydrolase"/>
</dbReference>
<dbReference type="InterPro" id="IPR029058">
    <property type="entry name" value="AB_hydrolase_fold"/>
</dbReference>
<dbReference type="EMBL" id="BMSA01000018">
    <property type="protein sequence ID" value="GGT71346.1"/>
    <property type="molecule type" value="Genomic_DNA"/>
</dbReference>
<keyword evidence="2" id="KW-0378">Hydrolase</keyword>
<dbReference type="InterPro" id="IPR000073">
    <property type="entry name" value="AB_hydrolase_1"/>
</dbReference>
<dbReference type="SUPFAM" id="SSF53474">
    <property type="entry name" value="alpha/beta-Hydrolases"/>
    <property type="match status" value="1"/>
</dbReference>
<proteinExistence type="predicted"/>
<reference evidence="2" key="2">
    <citation type="submission" date="2020-09" db="EMBL/GenBank/DDBJ databases">
        <authorList>
            <person name="Sun Q."/>
            <person name="Ohkuma M."/>
        </authorList>
    </citation>
    <scope>NUCLEOTIDE SEQUENCE</scope>
    <source>
        <strain evidence="2">JCM 4125</strain>
    </source>
</reference>